<reference evidence="3" key="1">
    <citation type="submission" date="2018-05" db="EMBL/GenBank/DDBJ databases">
        <authorList>
            <person name="Lanie J.A."/>
            <person name="Ng W.-L."/>
            <person name="Kazmierczak K.M."/>
            <person name="Andrzejewski T.M."/>
            <person name="Davidsen T.M."/>
            <person name="Wayne K.J."/>
            <person name="Tettelin H."/>
            <person name="Glass J.I."/>
            <person name="Rusch D."/>
            <person name="Podicherti R."/>
            <person name="Tsui H.-C.T."/>
            <person name="Winkler M.E."/>
        </authorList>
    </citation>
    <scope>NUCLEOTIDE SEQUENCE</scope>
</reference>
<dbReference type="PANTHER" id="PTHR43418">
    <property type="entry name" value="MULTIFUNCTIONAL TRYPTOPHAN BIOSYNTHESIS PROTEIN-RELATED"/>
    <property type="match status" value="1"/>
</dbReference>
<dbReference type="PANTHER" id="PTHR43418:SF4">
    <property type="entry name" value="MULTIFUNCTIONAL TRYPTOPHAN BIOSYNTHESIS PROTEIN"/>
    <property type="match status" value="1"/>
</dbReference>
<evidence type="ECO:0000256" key="1">
    <source>
        <dbReference type="ARBA" id="ARBA00022962"/>
    </source>
</evidence>
<dbReference type="PRINTS" id="PR00096">
    <property type="entry name" value="GATASE"/>
</dbReference>
<dbReference type="NCBIfam" id="TIGR00566">
    <property type="entry name" value="trpG_papA"/>
    <property type="match status" value="1"/>
</dbReference>
<dbReference type="FunFam" id="3.40.50.880:FF:000003">
    <property type="entry name" value="Anthranilate synthase component II"/>
    <property type="match status" value="1"/>
</dbReference>
<gene>
    <name evidence="3" type="ORF">METZ01_LOCUS161137</name>
</gene>
<dbReference type="GO" id="GO:0000162">
    <property type="term" value="P:L-tryptophan biosynthetic process"/>
    <property type="evidence" value="ECO:0007669"/>
    <property type="project" value="TreeGrafter"/>
</dbReference>
<organism evidence="3">
    <name type="scientific">marine metagenome</name>
    <dbReference type="NCBI Taxonomy" id="408172"/>
    <lineage>
        <taxon>unclassified sequences</taxon>
        <taxon>metagenomes</taxon>
        <taxon>ecological metagenomes</taxon>
    </lineage>
</organism>
<dbReference type="SUPFAM" id="SSF52317">
    <property type="entry name" value="Class I glutamine amidotransferase-like"/>
    <property type="match status" value="1"/>
</dbReference>
<dbReference type="InterPro" id="IPR017926">
    <property type="entry name" value="GATASE"/>
</dbReference>
<dbReference type="EMBL" id="UINC01028023">
    <property type="protein sequence ID" value="SVB08283.1"/>
    <property type="molecule type" value="Genomic_DNA"/>
</dbReference>
<dbReference type="InterPro" id="IPR006221">
    <property type="entry name" value="TrpG/PapA_dom"/>
</dbReference>
<keyword evidence="1" id="KW-0315">Glutamine amidotransferase</keyword>
<dbReference type="Gene3D" id="3.40.50.880">
    <property type="match status" value="1"/>
</dbReference>
<sequence length="195" mass="21715">MLLLIDNYDSFTYNLFQYLAELGADVEVVRNDKTSIKELSKLNPDHVVISPGPSNPDNAGISVEVAKYFSGKVPLLGVCLGHQCIATAFGGVVANAGEIRHGKTSLIHHDKKGIFTDIENPFEAIRYHSLSVQKKHVPEEFEISAWTDNGIIMGIRHRALPVEGVQFHPESILTRPGKKILENFLTIRSDRRISR</sequence>
<evidence type="ECO:0000259" key="2">
    <source>
        <dbReference type="Pfam" id="PF00117"/>
    </source>
</evidence>
<dbReference type="InterPro" id="IPR029062">
    <property type="entry name" value="Class_I_gatase-like"/>
</dbReference>
<dbReference type="Pfam" id="PF00117">
    <property type="entry name" value="GATase"/>
    <property type="match status" value="1"/>
</dbReference>
<dbReference type="PRINTS" id="PR00099">
    <property type="entry name" value="CPSGATASE"/>
</dbReference>
<proteinExistence type="predicted"/>
<protein>
    <recommendedName>
        <fullName evidence="2">Glutamine amidotransferase domain-containing protein</fullName>
    </recommendedName>
</protein>
<feature type="domain" description="Glutamine amidotransferase" evidence="2">
    <location>
        <begin position="3"/>
        <end position="185"/>
    </location>
</feature>
<dbReference type="PROSITE" id="PS51273">
    <property type="entry name" value="GATASE_TYPE_1"/>
    <property type="match status" value="1"/>
</dbReference>
<dbReference type="GO" id="GO:0004049">
    <property type="term" value="F:anthranilate synthase activity"/>
    <property type="evidence" value="ECO:0007669"/>
    <property type="project" value="TreeGrafter"/>
</dbReference>
<dbReference type="GO" id="GO:0005829">
    <property type="term" value="C:cytosol"/>
    <property type="evidence" value="ECO:0007669"/>
    <property type="project" value="TreeGrafter"/>
</dbReference>
<dbReference type="CDD" id="cd01743">
    <property type="entry name" value="GATase1_Anthranilate_Synthase"/>
    <property type="match status" value="1"/>
</dbReference>
<name>A0A382B4U4_9ZZZZ</name>
<accession>A0A382B4U4</accession>
<evidence type="ECO:0000313" key="3">
    <source>
        <dbReference type="EMBL" id="SVB08283.1"/>
    </source>
</evidence>
<dbReference type="PRINTS" id="PR00097">
    <property type="entry name" value="ANTSNTHASEII"/>
</dbReference>
<dbReference type="AlphaFoldDB" id="A0A382B4U4"/>
<dbReference type="InterPro" id="IPR050472">
    <property type="entry name" value="Anth_synth/Amidotransfase"/>
</dbReference>